<evidence type="ECO:0000256" key="4">
    <source>
        <dbReference type="ARBA" id="ARBA00023004"/>
    </source>
</evidence>
<dbReference type="GO" id="GO:0010436">
    <property type="term" value="F:carotenoid dioxygenase activity"/>
    <property type="evidence" value="ECO:0007669"/>
    <property type="project" value="TreeGrafter"/>
</dbReference>
<dbReference type="GO" id="GO:0009570">
    <property type="term" value="C:chloroplast stroma"/>
    <property type="evidence" value="ECO:0007669"/>
    <property type="project" value="TreeGrafter"/>
</dbReference>
<keyword evidence="3 7" id="KW-0223">Dioxygenase</keyword>
<feature type="binding site" evidence="5">
    <location>
        <position position="328"/>
    </location>
    <ligand>
        <name>Fe cation</name>
        <dbReference type="ChEBI" id="CHEBI:24875"/>
        <note>catalytic</note>
    </ligand>
</feature>
<evidence type="ECO:0000256" key="1">
    <source>
        <dbReference type="ARBA" id="ARBA00006787"/>
    </source>
</evidence>
<evidence type="ECO:0000256" key="2">
    <source>
        <dbReference type="ARBA" id="ARBA00022723"/>
    </source>
</evidence>
<feature type="binding site" evidence="5">
    <location>
        <position position="377"/>
    </location>
    <ligand>
        <name>Fe cation</name>
        <dbReference type="ChEBI" id="CHEBI:24875"/>
        <note>catalytic</note>
    </ligand>
</feature>
<protein>
    <submittedName>
        <fullName evidence="7">Carotenoid cleavage dioxygenase 4 isoform 2</fullName>
    </submittedName>
</protein>
<evidence type="ECO:0000256" key="5">
    <source>
        <dbReference type="PIRSR" id="PIRSR604294-1"/>
    </source>
</evidence>
<evidence type="ECO:0000256" key="3">
    <source>
        <dbReference type="ARBA" id="ARBA00022964"/>
    </source>
</evidence>
<feature type="region of interest" description="Disordered" evidence="6">
    <location>
        <begin position="1"/>
        <end position="22"/>
    </location>
</feature>
<feature type="binding site" evidence="5">
    <location>
        <position position="614"/>
    </location>
    <ligand>
        <name>Fe cation</name>
        <dbReference type="ChEBI" id="CHEBI:24875"/>
        <note>catalytic</note>
    </ligand>
</feature>
<dbReference type="Pfam" id="PF03055">
    <property type="entry name" value="RPE65"/>
    <property type="match status" value="1"/>
</dbReference>
<organism evidence="7">
    <name type="scientific">Bixa orellana</name>
    <name type="common">Lipstick tree</name>
    <dbReference type="NCBI Taxonomy" id="66672"/>
    <lineage>
        <taxon>Eukaryota</taxon>
        <taxon>Viridiplantae</taxon>
        <taxon>Streptophyta</taxon>
        <taxon>Embryophyta</taxon>
        <taxon>Tracheophyta</taxon>
        <taxon>Spermatophyta</taxon>
        <taxon>Magnoliopsida</taxon>
        <taxon>eudicotyledons</taxon>
        <taxon>Gunneridae</taxon>
        <taxon>Pentapetalae</taxon>
        <taxon>rosids</taxon>
        <taxon>malvids</taxon>
        <taxon>Malvales</taxon>
        <taxon>Bixaceae</taxon>
        <taxon>Bixa</taxon>
    </lineage>
</organism>
<comment type="similarity">
    <text evidence="1">Belongs to the carotenoid oxygenase family.</text>
</comment>
<dbReference type="GO" id="GO:0046872">
    <property type="term" value="F:metal ion binding"/>
    <property type="evidence" value="ECO:0007669"/>
    <property type="project" value="UniProtKB-KW"/>
</dbReference>
<dbReference type="GO" id="GO:0016121">
    <property type="term" value="P:carotene catabolic process"/>
    <property type="evidence" value="ECO:0007669"/>
    <property type="project" value="TreeGrafter"/>
</dbReference>
<comment type="cofactor">
    <cofactor evidence="5">
        <name>Fe(2+)</name>
        <dbReference type="ChEBI" id="CHEBI:29033"/>
    </cofactor>
    <text evidence="5">Binds 1 Fe(2+) ion per subunit.</text>
</comment>
<reference evidence="7" key="1">
    <citation type="submission" date="2021-04" db="EMBL/GenBank/DDBJ databases">
        <title>Transcriptome analysis for identification of genes encoding DOXP/MEP, carotenoid and bixin pathway enzymes in seeds of Bixa orellana.</title>
        <authorList>
            <person name="Moreira V.S."/>
            <person name="Soares V.L.F."/>
            <person name="de Souza V.C."/>
            <person name="Goliatt P.V.Z.C."/>
            <person name="Reboucas T.N.H."/>
            <person name="Otoni W.C."/>
            <person name="Costa M.G.C."/>
        </authorList>
    </citation>
    <scope>NUCLEOTIDE SEQUENCE</scope>
    <source>
        <strain evidence="7">C17751_g7_i1_m.144747</strain>
    </source>
</reference>
<feature type="binding site" evidence="5">
    <location>
        <position position="443"/>
    </location>
    <ligand>
        <name>Fe cation</name>
        <dbReference type="ChEBI" id="CHEBI:24875"/>
        <note>catalytic</note>
    </ligand>
</feature>
<proteinExistence type="evidence at transcript level"/>
<keyword evidence="2 5" id="KW-0479">Metal-binding</keyword>
<dbReference type="EMBL" id="MW885467">
    <property type="protein sequence ID" value="QTZ19593.1"/>
    <property type="molecule type" value="mRNA"/>
</dbReference>
<keyword evidence="3 7" id="KW-0560">Oxidoreductase</keyword>
<accession>A0A9Y0ZFT2</accession>
<name>A0A9Y0ZFT2_BIXOR</name>
<evidence type="ECO:0000313" key="7">
    <source>
        <dbReference type="EMBL" id="QTZ19593.1"/>
    </source>
</evidence>
<dbReference type="PANTHER" id="PTHR10543:SF58">
    <property type="entry name" value="CAROTENOID CLEAVAGE DIOXYGENASE 4, CHLOROPLASTIC-RELATED"/>
    <property type="match status" value="1"/>
</dbReference>
<keyword evidence="4 5" id="KW-0408">Iron</keyword>
<sequence length="626" mass="70815">MQDRLSHRNSSNLSTSSSSSDSTLNLPCFLFFFFFGFSPSSFLNMYYSSIPLPTTGHISYYNAKKKTPDLSCLYRPRERVLKLFFYEVLPSIQTYPRSFKFNHKMTSETTEASLPASSLSTQASKASHLVYSFFSNAVAPPLEPSVDPKNVFKGNFAPVEELPPTECLIVEGEIPTSLDGAAYIRNGTNPQYIPDRALHFFEGDGMLHSLRFSNGRAVYCSRYVKTYKFLLEKAAGAPRMPNMLSGLYGLKDVSRFIYFYILQILIGKLNTMKGLGGANTSLAFFGKKLLALCESDLPYIIKLTEDNDIDTLERWEFDKKWMASMTAHPKVDEDTMETFAFKYCWYYPYLTFFHFDENGVKQNEVCLLSLKQPFLIHDFAVTKRFVIFQETQLRVSLMKTMLGRGALVNYARETIPKIGVLPRYATNESDLMLFQVPGFNALHIINAWENGEDEIIVVGTNIKSIENIFSRRVNSSLDKVIINTRTGKVSMRPLSSRSLELGTINNSYAGKRNRYAYMGVMEEVLKCSGVVKIDLETGHEVASRFYGAGCFGGEPLFVKNKHAEWADEDDGYILSYVHDENTQESKFIVLDARSPDLQVVAAVKMPRRVPYGAHGIFLSTEDISSL</sequence>
<dbReference type="AlphaFoldDB" id="A0A9Y0ZFT2"/>
<dbReference type="PANTHER" id="PTHR10543">
    <property type="entry name" value="BETA-CAROTENE DIOXYGENASE"/>
    <property type="match status" value="1"/>
</dbReference>
<evidence type="ECO:0000256" key="6">
    <source>
        <dbReference type="SAM" id="MobiDB-lite"/>
    </source>
</evidence>
<dbReference type="InterPro" id="IPR004294">
    <property type="entry name" value="Carotenoid_Oase"/>
</dbReference>
<feature type="compositionally biased region" description="Low complexity" evidence="6">
    <location>
        <begin position="8"/>
        <end position="22"/>
    </location>
</feature>